<dbReference type="GeneTree" id="ENSGT00940000160028"/>
<dbReference type="FunFam" id="1.10.150.60:FF:000006">
    <property type="entry name" value="AT-rich interactive domain-containing protein 3A"/>
    <property type="match status" value="1"/>
</dbReference>
<dbReference type="Gene3D" id="1.10.150.60">
    <property type="entry name" value="ARID DNA-binding domain"/>
    <property type="match status" value="1"/>
</dbReference>
<dbReference type="Ensembl" id="ENSNFUT00015033340.1">
    <property type="protein sequence ID" value="ENSNFUP00015031899.1"/>
    <property type="gene ID" value="ENSNFUG00015015606.1"/>
</dbReference>
<keyword evidence="13" id="KW-1185">Reference proteome</keyword>
<dbReference type="SUPFAM" id="SSF46774">
    <property type="entry name" value="ARID-like"/>
    <property type="match status" value="1"/>
</dbReference>
<feature type="region of interest" description="Disordered" evidence="9">
    <location>
        <begin position="96"/>
        <end position="164"/>
    </location>
</feature>
<feature type="compositionally biased region" description="Polar residues" evidence="9">
    <location>
        <begin position="118"/>
        <end position="128"/>
    </location>
</feature>
<evidence type="ECO:0000256" key="1">
    <source>
        <dbReference type="ARBA" id="ARBA00004496"/>
    </source>
</evidence>
<keyword evidence="4 7" id="KW-0238">DNA-binding</keyword>
<accession>A0A8C6MFI9</accession>
<name>A0A8C6MFI9_NOTFU</name>
<dbReference type="Pfam" id="PF01388">
    <property type="entry name" value="ARID"/>
    <property type="match status" value="1"/>
</dbReference>
<dbReference type="GO" id="GO:0005634">
    <property type="term" value="C:nucleus"/>
    <property type="evidence" value="ECO:0007669"/>
    <property type="project" value="UniProtKB-SubCell"/>
</dbReference>
<reference evidence="12" key="2">
    <citation type="submission" date="2025-09" db="UniProtKB">
        <authorList>
            <consortium name="Ensembl"/>
        </authorList>
    </citation>
    <scope>IDENTIFICATION</scope>
</reference>
<dbReference type="InterPro" id="IPR023334">
    <property type="entry name" value="REKLES_domain"/>
</dbReference>
<dbReference type="InterPro" id="IPR045147">
    <property type="entry name" value="ARI3A/B/C"/>
</dbReference>
<protein>
    <recommendedName>
        <fullName evidence="7">AT-rich interactive domain-containing protein 3</fullName>
        <shortName evidence="7">ARID domain-containing protein</shortName>
    </recommendedName>
</protein>
<dbReference type="Proteomes" id="UP000694548">
    <property type="component" value="Unassembled WGS sequence"/>
</dbReference>
<evidence type="ECO:0000259" key="11">
    <source>
        <dbReference type="PROSITE" id="PS51486"/>
    </source>
</evidence>
<proteinExistence type="predicted"/>
<evidence type="ECO:0000256" key="5">
    <source>
        <dbReference type="ARBA" id="ARBA00023163"/>
    </source>
</evidence>
<dbReference type="PANTHER" id="PTHR15348">
    <property type="entry name" value="AT-RICH INTERACTIVE DOMAIN-CONTAINING PROTEIN ARID DOMAIN- CONTAINING PROTEIN DEAD RINGER PROTEIN B-CELL REGULATOR OF IGH TRANSCRIPTION BRIGHT"/>
    <property type="match status" value="1"/>
</dbReference>
<keyword evidence="3 7" id="KW-0805">Transcription regulation</keyword>
<keyword evidence="2" id="KW-0963">Cytoplasm</keyword>
<keyword evidence="8" id="KW-0175">Coiled coil</keyword>
<dbReference type="SMART" id="SM01014">
    <property type="entry name" value="ARID"/>
    <property type="match status" value="1"/>
</dbReference>
<dbReference type="SMART" id="SM00501">
    <property type="entry name" value="BRIGHT"/>
    <property type="match status" value="1"/>
</dbReference>
<dbReference type="GO" id="GO:0006357">
    <property type="term" value="P:regulation of transcription by RNA polymerase II"/>
    <property type="evidence" value="ECO:0007669"/>
    <property type="project" value="InterPro"/>
</dbReference>
<evidence type="ECO:0000256" key="7">
    <source>
        <dbReference type="RuleBase" id="RU369100"/>
    </source>
</evidence>
<dbReference type="CDD" id="cd16867">
    <property type="entry name" value="ARID_ARID3"/>
    <property type="match status" value="1"/>
</dbReference>
<keyword evidence="5" id="KW-0804">Transcription</keyword>
<organism evidence="12 13">
    <name type="scientific">Nothobranchius furzeri</name>
    <name type="common">Turquoise killifish</name>
    <dbReference type="NCBI Taxonomy" id="105023"/>
    <lineage>
        <taxon>Eukaryota</taxon>
        <taxon>Metazoa</taxon>
        <taxon>Chordata</taxon>
        <taxon>Craniata</taxon>
        <taxon>Vertebrata</taxon>
        <taxon>Euteleostomi</taxon>
        <taxon>Actinopterygii</taxon>
        <taxon>Neopterygii</taxon>
        <taxon>Teleostei</taxon>
        <taxon>Neoteleostei</taxon>
        <taxon>Acanthomorphata</taxon>
        <taxon>Ovalentaria</taxon>
        <taxon>Atherinomorphae</taxon>
        <taxon>Cyprinodontiformes</taxon>
        <taxon>Nothobranchiidae</taxon>
        <taxon>Nothobranchius</taxon>
    </lineage>
</organism>
<feature type="domain" description="ARID" evidence="10">
    <location>
        <begin position="184"/>
        <end position="276"/>
    </location>
</feature>
<keyword evidence="6 7" id="KW-0539">Nucleus</keyword>
<evidence type="ECO:0000259" key="10">
    <source>
        <dbReference type="PROSITE" id="PS51011"/>
    </source>
</evidence>
<dbReference type="GO" id="GO:0003677">
    <property type="term" value="F:DNA binding"/>
    <property type="evidence" value="ECO:0007669"/>
    <property type="project" value="UniProtKB-UniRule"/>
</dbReference>
<dbReference type="PROSITE" id="PS51486">
    <property type="entry name" value="REKLES"/>
    <property type="match status" value="1"/>
</dbReference>
<dbReference type="GO" id="GO:0005737">
    <property type="term" value="C:cytoplasm"/>
    <property type="evidence" value="ECO:0007669"/>
    <property type="project" value="UniProtKB-SubCell"/>
</dbReference>
<feature type="domain" description="REKLES" evidence="11">
    <location>
        <begin position="375"/>
        <end position="461"/>
    </location>
</feature>
<evidence type="ECO:0000256" key="2">
    <source>
        <dbReference type="ARBA" id="ARBA00022490"/>
    </source>
</evidence>
<evidence type="ECO:0000313" key="13">
    <source>
        <dbReference type="Proteomes" id="UP000694548"/>
    </source>
</evidence>
<comment type="function">
    <text evidence="7">Transcription factor.</text>
</comment>
<dbReference type="PROSITE" id="PS51011">
    <property type="entry name" value="ARID"/>
    <property type="match status" value="1"/>
</dbReference>
<evidence type="ECO:0000256" key="8">
    <source>
        <dbReference type="SAM" id="Coils"/>
    </source>
</evidence>
<dbReference type="InterPro" id="IPR001606">
    <property type="entry name" value="ARID_dom"/>
</dbReference>
<dbReference type="InterPro" id="IPR036431">
    <property type="entry name" value="ARID_dom_sf"/>
</dbReference>
<evidence type="ECO:0000313" key="12">
    <source>
        <dbReference type="Ensembl" id="ENSNFUP00015031899.1"/>
    </source>
</evidence>
<evidence type="ECO:0000256" key="9">
    <source>
        <dbReference type="SAM" id="MobiDB-lite"/>
    </source>
</evidence>
<evidence type="ECO:0000256" key="6">
    <source>
        <dbReference type="ARBA" id="ARBA00023242"/>
    </source>
</evidence>
<feature type="coiled-coil region" evidence="8">
    <location>
        <begin position="29"/>
        <end position="56"/>
    </location>
</feature>
<comment type="subcellular location">
    <subcellularLocation>
        <location evidence="1">Cytoplasm</location>
    </subcellularLocation>
    <subcellularLocation>
        <location evidence="7">Nucleus</location>
    </subcellularLocation>
</comment>
<feature type="compositionally biased region" description="Acidic residues" evidence="9">
    <location>
        <begin position="101"/>
        <end position="117"/>
    </location>
</feature>
<evidence type="ECO:0000256" key="3">
    <source>
        <dbReference type="ARBA" id="ARBA00023015"/>
    </source>
</evidence>
<dbReference type="PANTHER" id="PTHR15348:SF2">
    <property type="entry name" value="AT-RICH INTERACTIVE DOMAIN-CONTAINING PROTEIN 3C"/>
    <property type="match status" value="1"/>
</dbReference>
<sequence>GCDRTSLSLRSRALFRLPATHQPSGGMKLEAVMETLQRQQAARLVLEEKLRVAEQKQQPHVHQQALDPRHYQAAMRAGGGPAFTLSHREDADMRVWTNDQDGGDTDNQEITDEEENDGSSSDLPQQRPSALRRPGLSTQGARGQLMTRVPGSTLPAPSSGFPTAHHHEWTYEEQFKQLYELDDDEKRKGFLDDLFYFMQQRGTPVNRIPIMAKQVLDLYNLYKLVTEKGGLVEVINKKIWREITKGLNLPTSITSAAFTLRTQYMKYLYPYECEKRGLSSPDELQAAIDSNRREGRKQNYGSVIFSYTPSGLSTPKIQPHVPTPAHSSSPFSQAPVVKKENHRMARCLHSGVALSLSPSSHHEAALAVQAAVTQSAALEHRKKIKSSEPPLKKMMMVAEEQQRITEHILHKNLITMATQLPLNIKLSNRDDRQEAALNLSTNGISSINMSIEINGVVYTGK</sequence>
<evidence type="ECO:0000256" key="4">
    <source>
        <dbReference type="ARBA" id="ARBA00023125"/>
    </source>
</evidence>
<dbReference type="AlphaFoldDB" id="A0A8C6MFI9"/>
<reference evidence="12" key="1">
    <citation type="submission" date="2025-08" db="UniProtKB">
        <authorList>
            <consortium name="Ensembl"/>
        </authorList>
    </citation>
    <scope>IDENTIFICATION</scope>
</reference>